<sequence length="102" mass="11191">MLKLISQRNCAPSLEDPKHDVYLFSVDTSGADKPFCFEQSIGGGHAERGGCIFLNLDGLEKWPGDWRVHLEKSGCGWVAELMAGAQTDQQAVKLILDQVTIT</sequence>
<reference evidence="1 2" key="1">
    <citation type="submission" date="2018-08" db="EMBL/GenBank/DDBJ databases">
        <title>Recombination of ecologically and evolutionarily significant loci maintains genetic cohesion in the Pseudomonas syringae species complex.</title>
        <authorList>
            <person name="Dillon M."/>
            <person name="Thakur S."/>
            <person name="Almeida R.N.D."/>
            <person name="Weir B.S."/>
            <person name="Guttman D.S."/>
        </authorList>
    </citation>
    <scope>NUCLEOTIDE SEQUENCE [LARGE SCALE GENOMIC DNA]</scope>
    <source>
        <strain evidence="1 2">ICMP 3706</strain>
    </source>
</reference>
<protein>
    <submittedName>
        <fullName evidence="1">Uncharacterized protein</fullName>
    </submittedName>
</protein>
<gene>
    <name evidence="1" type="ORF">ALQ30_00525</name>
</gene>
<dbReference type="RefSeq" id="WP_058409171.1">
    <property type="nucleotide sequence ID" value="NZ_RBQE01000369.1"/>
</dbReference>
<dbReference type="EMBL" id="RBQE01000369">
    <property type="protein sequence ID" value="RMP03000.1"/>
    <property type="molecule type" value="Genomic_DNA"/>
</dbReference>
<organism evidence="1 2">
    <name type="scientific">Pseudomonas syringae pv. persicae</name>
    <dbReference type="NCBI Taxonomy" id="237306"/>
    <lineage>
        <taxon>Bacteria</taxon>
        <taxon>Pseudomonadati</taxon>
        <taxon>Pseudomonadota</taxon>
        <taxon>Gammaproteobacteria</taxon>
        <taxon>Pseudomonadales</taxon>
        <taxon>Pseudomonadaceae</taxon>
        <taxon>Pseudomonas</taxon>
    </lineage>
</organism>
<dbReference type="Proteomes" id="UP000281604">
    <property type="component" value="Unassembled WGS sequence"/>
</dbReference>
<name>A0A3M4A9C2_9PSED</name>
<evidence type="ECO:0000313" key="2">
    <source>
        <dbReference type="Proteomes" id="UP000281604"/>
    </source>
</evidence>
<evidence type="ECO:0000313" key="1">
    <source>
        <dbReference type="EMBL" id="RMP03000.1"/>
    </source>
</evidence>
<comment type="caution">
    <text evidence="1">The sequence shown here is derived from an EMBL/GenBank/DDBJ whole genome shotgun (WGS) entry which is preliminary data.</text>
</comment>
<accession>A0A3M4A9C2</accession>
<dbReference type="AlphaFoldDB" id="A0A3M4A9C2"/>
<proteinExistence type="predicted"/>